<sequence>MSWNDLRKGRLSESNREYFITFNTLNRVPYFDDFFLAQLFCQQIDTNQQHHKCTWLTWVLMPDHFHGLVKLDDHSSTLSTIVGNLKGSSAFKINKHRQKSGNLWQSSFYDRALRADENRLNIARYIVANPLRKGLVKSVKDYPFWNSMYL</sequence>
<evidence type="ECO:0000313" key="3">
    <source>
        <dbReference type="Proteomes" id="UP001431181"/>
    </source>
</evidence>
<name>A0ABT3KLS6_9GAMM</name>
<reference evidence="2" key="1">
    <citation type="submission" date="2022-11" db="EMBL/GenBank/DDBJ databases">
        <title>Marinomonas sp. nov., isolated from marine algae.</title>
        <authorList>
            <person name="Choi D.G."/>
            <person name="Kim J.M."/>
            <person name="Lee J.K."/>
            <person name="Baek J.H."/>
            <person name="Jeon C.O."/>
        </authorList>
    </citation>
    <scope>NUCLEOTIDE SEQUENCE</scope>
    <source>
        <strain evidence="2">KJ51-3</strain>
    </source>
</reference>
<dbReference type="InterPro" id="IPR052715">
    <property type="entry name" value="RAYT_transposase"/>
</dbReference>
<dbReference type="PANTHER" id="PTHR36966:SF1">
    <property type="entry name" value="REP-ASSOCIATED TYROSINE TRANSPOSASE"/>
    <property type="match status" value="1"/>
</dbReference>
<dbReference type="NCBIfam" id="NF047646">
    <property type="entry name" value="REP_Tyr_transpos"/>
    <property type="match status" value="1"/>
</dbReference>
<protein>
    <submittedName>
        <fullName evidence="2">Transposase</fullName>
    </submittedName>
</protein>
<dbReference type="RefSeq" id="WP_265220277.1">
    <property type="nucleotide sequence ID" value="NZ_JAPEUL010000009.1"/>
</dbReference>
<organism evidence="2 3">
    <name type="scientific">Marinomonas rhodophyticola</name>
    <dbReference type="NCBI Taxonomy" id="2992803"/>
    <lineage>
        <taxon>Bacteria</taxon>
        <taxon>Pseudomonadati</taxon>
        <taxon>Pseudomonadota</taxon>
        <taxon>Gammaproteobacteria</taxon>
        <taxon>Oceanospirillales</taxon>
        <taxon>Oceanospirillaceae</taxon>
        <taxon>Marinomonas</taxon>
    </lineage>
</organism>
<feature type="domain" description="Transposase IS200-like" evidence="1">
    <location>
        <begin position="13"/>
        <end position="129"/>
    </location>
</feature>
<dbReference type="SMART" id="SM01321">
    <property type="entry name" value="Y1_Tnp"/>
    <property type="match status" value="1"/>
</dbReference>
<dbReference type="Pfam" id="PF01797">
    <property type="entry name" value="Y1_Tnp"/>
    <property type="match status" value="1"/>
</dbReference>
<dbReference type="EMBL" id="JAPEUL010000009">
    <property type="protein sequence ID" value="MCW4630962.1"/>
    <property type="molecule type" value="Genomic_DNA"/>
</dbReference>
<gene>
    <name evidence="2" type="ORF">ONZ52_19365</name>
</gene>
<evidence type="ECO:0000259" key="1">
    <source>
        <dbReference type="SMART" id="SM01321"/>
    </source>
</evidence>
<dbReference type="InterPro" id="IPR002686">
    <property type="entry name" value="Transposase_17"/>
</dbReference>
<dbReference type="Proteomes" id="UP001431181">
    <property type="component" value="Unassembled WGS sequence"/>
</dbReference>
<accession>A0ABT3KLS6</accession>
<evidence type="ECO:0000313" key="2">
    <source>
        <dbReference type="EMBL" id="MCW4630962.1"/>
    </source>
</evidence>
<dbReference type="InterPro" id="IPR036515">
    <property type="entry name" value="Transposase_17_sf"/>
</dbReference>
<comment type="caution">
    <text evidence="2">The sequence shown here is derived from an EMBL/GenBank/DDBJ whole genome shotgun (WGS) entry which is preliminary data.</text>
</comment>
<keyword evidence="3" id="KW-1185">Reference proteome</keyword>
<proteinExistence type="predicted"/>
<dbReference type="PANTHER" id="PTHR36966">
    <property type="entry name" value="REP-ASSOCIATED TYROSINE TRANSPOSASE"/>
    <property type="match status" value="1"/>
</dbReference>
<dbReference type="SUPFAM" id="SSF143422">
    <property type="entry name" value="Transposase IS200-like"/>
    <property type="match status" value="1"/>
</dbReference>
<dbReference type="Gene3D" id="3.30.70.1290">
    <property type="entry name" value="Transposase IS200-like"/>
    <property type="match status" value="1"/>
</dbReference>